<proteinExistence type="predicted"/>
<comment type="caution">
    <text evidence="4">The sequence shown here is derived from an EMBL/GenBank/DDBJ whole genome shotgun (WGS) entry which is preliminary data.</text>
</comment>
<organism evidence="4 5">
    <name type="scientific">Novipirellula aureliae</name>
    <dbReference type="NCBI Taxonomy" id="2527966"/>
    <lineage>
        <taxon>Bacteria</taxon>
        <taxon>Pseudomonadati</taxon>
        <taxon>Planctomycetota</taxon>
        <taxon>Planctomycetia</taxon>
        <taxon>Pirellulales</taxon>
        <taxon>Pirellulaceae</taxon>
        <taxon>Novipirellula</taxon>
    </lineage>
</organism>
<evidence type="ECO:0000313" key="5">
    <source>
        <dbReference type="Proteomes" id="UP000315471"/>
    </source>
</evidence>
<dbReference type="InterPro" id="IPR008929">
    <property type="entry name" value="Chondroitin_lyas"/>
</dbReference>
<evidence type="ECO:0000259" key="3">
    <source>
        <dbReference type="Pfam" id="PF05426"/>
    </source>
</evidence>
<evidence type="ECO:0000256" key="2">
    <source>
        <dbReference type="ARBA" id="ARBA00023239"/>
    </source>
</evidence>
<accession>A0A5C6E6L7</accession>
<evidence type="ECO:0000313" key="4">
    <source>
        <dbReference type="EMBL" id="TWU44255.1"/>
    </source>
</evidence>
<dbReference type="GO" id="GO:0042597">
    <property type="term" value="C:periplasmic space"/>
    <property type="evidence" value="ECO:0007669"/>
    <property type="project" value="InterPro"/>
</dbReference>
<dbReference type="InterPro" id="IPR008397">
    <property type="entry name" value="Alginate_lyase_dom"/>
</dbReference>
<dbReference type="SUPFAM" id="SSF48230">
    <property type="entry name" value="Chondroitin AC/alginate lyase"/>
    <property type="match status" value="1"/>
</dbReference>
<reference evidence="4 5" key="1">
    <citation type="submission" date="2019-02" db="EMBL/GenBank/DDBJ databases">
        <title>Deep-cultivation of Planctomycetes and their phenomic and genomic characterization uncovers novel biology.</title>
        <authorList>
            <person name="Wiegand S."/>
            <person name="Jogler M."/>
            <person name="Boedeker C."/>
            <person name="Pinto D."/>
            <person name="Vollmers J."/>
            <person name="Rivas-Marin E."/>
            <person name="Kohn T."/>
            <person name="Peeters S.H."/>
            <person name="Heuer A."/>
            <person name="Rast P."/>
            <person name="Oberbeckmann S."/>
            <person name="Bunk B."/>
            <person name="Jeske O."/>
            <person name="Meyerdierks A."/>
            <person name="Storesund J.E."/>
            <person name="Kallscheuer N."/>
            <person name="Luecker S."/>
            <person name="Lage O.M."/>
            <person name="Pohl T."/>
            <person name="Merkel B.J."/>
            <person name="Hornburger P."/>
            <person name="Mueller R.-W."/>
            <person name="Bruemmer F."/>
            <person name="Labrenz M."/>
            <person name="Spormann A.M."/>
            <person name="Op Den Camp H."/>
            <person name="Overmann J."/>
            <person name="Amann R."/>
            <person name="Jetten M.S.M."/>
            <person name="Mascher T."/>
            <person name="Medema M.H."/>
            <person name="Devos D.P."/>
            <person name="Kaster A.-K."/>
            <person name="Ovreas L."/>
            <person name="Rohde M."/>
            <person name="Galperin M.Y."/>
            <person name="Jogler C."/>
        </authorList>
    </citation>
    <scope>NUCLEOTIDE SEQUENCE [LARGE SCALE GENOMIC DNA]</scope>
    <source>
        <strain evidence="4 5">Q31b</strain>
    </source>
</reference>
<dbReference type="GO" id="GO:0016829">
    <property type="term" value="F:lyase activity"/>
    <property type="evidence" value="ECO:0007669"/>
    <property type="project" value="UniProtKB-KW"/>
</dbReference>
<dbReference type="EMBL" id="SJPY01000002">
    <property type="protein sequence ID" value="TWU44255.1"/>
    <property type="molecule type" value="Genomic_DNA"/>
</dbReference>
<dbReference type="Gene3D" id="1.50.10.100">
    <property type="entry name" value="Chondroitin AC/alginate lyase"/>
    <property type="match status" value="1"/>
</dbReference>
<dbReference type="Proteomes" id="UP000315471">
    <property type="component" value="Unassembled WGS sequence"/>
</dbReference>
<evidence type="ECO:0000256" key="1">
    <source>
        <dbReference type="ARBA" id="ARBA00022729"/>
    </source>
</evidence>
<dbReference type="AlphaFoldDB" id="A0A5C6E6L7"/>
<feature type="domain" description="Alginate lyase" evidence="3">
    <location>
        <begin position="79"/>
        <end position="279"/>
    </location>
</feature>
<gene>
    <name evidence="4" type="ORF">Q31b_17910</name>
</gene>
<protein>
    <submittedName>
        <fullName evidence="4">Alginate lyase</fullName>
    </submittedName>
</protein>
<sequence length="365" mass="40625">MAILSVASVVSAESKSFVHPGILHTHADLERMRQQVATGAQPYLDGFKILQKHSQSSSRYKVLGGFEETGRKPSVRSSEHESDANAAYQNAMMWAITGDQAHADKAIEILNAWSSTLKVISGRDKILCAGISGVKFAAAAEILRYTESGWATDDIVRMESMLRNIYDPVLKDMADFANGNWSLAALQTVMAIAVFTDDRVMFDHAVEWFYHGKDNARLTHYVINPEGQCQESGRDQQHTMLGLGYLAVVAEIGWNQGLDLYSAENNRILAGFEYTAAYNLGHDVPFQETTDTTGKYHHTAIASEGRGRFDRRPIFEMVYNHYKFRKGLDCPYTEAVVKKIRPEGPGFKGDHIGFGTILFAREGTD</sequence>
<keyword evidence="2 4" id="KW-0456">Lyase</keyword>
<keyword evidence="1" id="KW-0732">Signal</keyword>
<keyword evidence="5" id="KW-1185">Reference proteome</keyword>
<dbReference type="Pfam" id="PF05426">
    <property type="entry name" value="Alginate_lyase"/>
    <property type="match status" value="1"/>
</dbReference>
<name>A0A5C6E6L7_9BACT</name>